<keyword evidence="4" id="KW-0255">Endonuclease</keyword>
<dbReference type="PANTHER" id="PTHR37984:SF7">
    <property type="entry name" value="INTEGRASE CATALYTIC DOMAIN-CONTAINING PROTEIN"/>
    <property type="match status" value="1"/>
</dbReference>
<evidence type="ECO:0000256" key="5">
    <source>
        <dbReference type="ARBA" id="ARBA00022801"/>
    </source>
</evidence>
<evidence type="ECO:0000256" key="1">
    <source>
        <dbReference type="ARBA" id="ARBA00022679"/>
    </source>
</evidence>
<evidence type="ECO:0000313" key="8">
    <source>
        <dbReference type="EMBL" id="KAK7113619.1"/>
    </source>
</evidence>
<dbReference type="Pfam" id="PF17917">
    <property type="entry name" value="RT_RNaseH"/>
    <property type="match status" value="1"/>
</dbReference>
<name>A0AAN9BYU2_9CAEN</name>
<dbReference type="InterPro" id="IPR041373">
    <property type="entry name" value="RT_RNaseH"/>
</dbReference>
<organism evidence="8 9">
    <name type="scientific">Littorina saxatilis</name>
    <dbReference type="NCBI Taxonomy" id="31220"/>
    <lineage>
        <taxon>Eukaryota</taxon>
        <taxon>Metazoa</taxon>
        <taxon>Spiralia</taxon>
        <taxon>Lophotrochozoa</taxon>
        <taxon>Mollusca</taxon>
        <taxon>Gastropoda</taxon>
        <taxon>Caenogastropoda</taxon>
        <taxon>Littorinimorpha</taxon>
        <taxon>Littorinoidea</taxon>
        <taxon>Littorinidae</taxon>
        <taxon>Littorina</taxon>
    </lineage>
</organism>
<dbReference type="AlphaFoldDB" id="A0AAN9BYU2"/>
<reference evidence="8 9" key="1">
    <citation type="submission" date="2024-02" db="EMBL/GenBank/DDBJ databases">
        <title>Chromosome-scale genome assembly of the rough periwinkle Littorina saxatilis.</title>
        <authorList>
            <person name="De Jode A."/>
            <person name="Faria R."/>
            <person name="Formenti G."/>
            <person name="Sims Y."/>
            <person name="Smith T.P."/>
            <person name="Tracey A."/>
            <person name="Wood J.M.D."/>
            <person name="Zagrodzka Z.B."/>
            <person name="Johannesson K."/>
            <person name="Butlin R.K."/>
            <person name="Leder E.H."/>
        </authorList>
    </citation>
    <scope>NUCLEOTIDE SEQUENCE [LARGE SCALE GENOMIC DNA]</scope>
    <source>
        <strain evidence="8">Snail1</strain>
        <tissue evidence="8">Muscle</tissue>
    </source>
</reference>
<dbReference type="GO" id="GO:0016787">
    <property type="term" value="F:hydrolase activity"/>
    <property type="evidence" value="ECO:0007669"/>
    <property type="project" value="UniProtKB-KW"/>
</dbReference>
<dbReference type="EMBL" id="JBAMIC010000002">
    <property type="protein sequence ID" value="KAK7113619.1"/>
    <property type="molecule type" value="Genomic_DNA"/>
</dbReference>
<dbReference type="InterPro" id="IPR043502">
    <property type="entry name" value="DNA/RNA_pol_sf"/>
</dbReference>
<dbReference type="Pfam" id="PF00078">
    <property type="entry name" value="RVT_1"/>
    <property type="match status" value="1"/>
</dbReference>
<proteinExistence type="predicted"/>
<dbReference type="FunFam" id="3.30.70.270:FF:000026">
    <property type="entry name" value="Transposon Ty3-G Gag-Pol polyprotein"/>
    <property type="match status" value="1"/>
</dbReference>
<protein>
    <recommendedName>
        <fullName evidence="7">Reverse transcriptase domain-containing protein</fullName>
    </recommendedName>
</protein>
<comment type="caution">
    <text evidence="8">The sequence shown here is derived from an EMBL/GenBank/DDBJ whole genome shotgun (WGS) entry which is preliminary data.</text>
</comment>
<sequence>MEEQGIITTVTTPTDWVNSLVVVEKTNGKLRICLDPRDLNAAIRQPHYPMPTLEDTLSTMAGAKYFTKLDAKCGYWQLKLAEESSYLTTFNTPFGRYRFTRLPFGVISAQDDFQRKMDEIFEGISGVTPLVDDVIVSGKTREEHDANLRATLNRAASKNLKLNPDKLTVGAQEVEYFGHLITVEGLKPDPAKVKAIQDMPPPNDKKELQTMLGMITYLAKFAPQLSETTKPMRDLLKEDAEFIWDDQQKTALQKVKNIITSQPVLAFFEPKKEVRLEVDASKFGLGAAIFQDNNPVAFASKALTQTEQNYAQIEKELYAILFGCRRFHQYLYGREVIVHSDHKPLESITKKPLAAAPPRLQRMLLQLQKYSLKIVHVPGKNIPVADTLSRKFIPAEPDDDVSEDLNVQVHSVIKNLPISDTKGAQGLLCRGGSRDKRLLPKKCSKWLRVSKHL</sequence>
<keyword evidence="6" id="KW-0695">RNA-directed DNA polymerase</keyword>
<keyword evidence="9" id="KW-1185">Reference proteome</keyword>
<gene>
    <name evidence="8" type="ORF">V1264_012874</name>
</gene>
<dbReference type="CDD" id="cd01647">
    <property type="entry name" value="RT_LTR"/>
    <property type="match status" value="1"/>
</dbReference>
<evidence type="ECO:0000256" key="6">
    <source>
        <dbReference type="ARBA" id="ARBA00022918"/>
    </source>
</evidence>
<feature type="domain" description="Reverse transcriptase" evidence="7">
    <location>
        <begin position="4"/>
        <end position="181"/>
    </location>
</feature>
<dbReference type="Gene3D" id="3.30.70.270">
    <property type="match status" value="2"/>
</dbReference>
<dbReference type="CDD" id="cd09274">
    <property type="entry name" value="RNase_HI_RT_Ty3"/>
    <property type="match status" value="1"/>
</dbReference>
<evidence type="ECO:0000256" key="2">
    <source>
        <dbReference type="ARBA" id="ARBA00022695"/>
    </source>
</evidence>
<evidence type="ECO:0000256" key="4">
    <source>
        <dbReference type="ARBA" id="ARBA00022759"/>
    </source>
</evidence>
<dbReference type="SUPFAM" id="SSF56672">
    <property type="entry name" value="DNA/RNA polymerases"/>
    <property type="match status" value="1"/>
</dbReference>
<keyword evidence="3" id="KW-0540">Nuclease</keyword>
<dbReference type="PROSITE" id="PS50878">
    <property type="entry name" value="RT_POL"/>
    <property type="match status" value="1"/>
</dbReference>
<evidence type="ECO:0000259" key="7">
    <source>
        <dbReference type="PROSITE" id="PS50878"/>
    </source>
</evidence>
<keyword evidence="2" id="KW-0548">Nucleotidyltransferase</keyword>
<accession>A0AAN9BYU2</accession>
<dbReference type="InterPro" id="IPR050951">
    <property type="entry name" value="Retrovirus_Pol_polyprotein"/>
</dbReference>
<evidence type="ECO:0000256" key="3">
    <source>
        <dbReference type="ARBA" id="ARBA00022722"/>
    </source>
</evidence>
<dbReference type="GO" id="GO:0004519">
    <property type="term" value="F:endonuclease activity"/>
    <property type="evidence" value="ECO:0007669"/>
    <property type="project" value="UniProtKB-KW"/>
</dbReference>
<evidence type="ECO:0000313" key="9">
    <source>
        <dbReference type="Proteomes" id="UP001374579"/>
    </source>
</evidence>
<dbReference type="GO" id="GO:0003964">
    <property type="term" value="F:RNA-directed DNA polymerase activity"/>
    <property type="evidence" value="ECO:0007669"/>
    <property type="project" value="UniProtKB-KW"/>
</dbReference>
<dbReference type="PANTHER" id="PTHR37984">
    <property type="entry name" value="PROTEIN CBG26694"/>
    <property type="match status" value="1"/>
</dbReference>
<dbReference type="Gene3D" id="3.10.10.10">
    <property type="entry name" value="HIV Type 1 Reverse Transcriptase, subunit A, domain 1"/>
    <property type="match status" value="1"/>
</dbReference>
<dbReference type="InterPro" id="IPR000477">
    <property type="entry name" value="RT_dom"/>
</dbReference>
<keyword evidence="1" id="KW-0808">Transferase</keyword>
<dbReference type="Proteomes" id="UP001374579">
    <property type="component" value="Unassembled WGS sequence"/>
</dbReference>
<dbReference type="InterPro" id="IPR043128">
    <property type="entry name" value="Rev_trsase/Diguanyl_cyclase"/>
</dbReference>
<keyword evidence="5" id="KW-0378">Hydrolase</keyword>